<dbReference type="Proteomes" id="UP000467840">
    <property type="component" value="Chromosome 2"/>
</dbReference>
<name>A0A6A6KPV5_HEVBR</name>
<reference evidence="2 3" key="1">
    <citation type="journal article" date="2020" name="Mol. Plant">
        <title>The Chromosome-Based Rubber Tree Genome Provides New Insights into Spurge Genome Evolution and Rubber Biosynthesis.</title>
        <authorList>
            <person name="Liu J."/>
            <person name="Shi C."/>
            <person name="Shi C.C."/>
            <person name="Li W."/>
            <person name="Zhang Q.J."/>
            <person name="Zhang Y."/>
            <person name="Li K."/>
            <person name="Lu H.F."/>
            <person name="Shi C."/>
            <person name="Zhu S.T."/>
            <person name="Xiao Z.Y."/>
            <person name="Nan H."/>
            <person name="Yue Y."/>
            <person name="Zhu X.G."/>
            <person name="Wu Y."/>
            <person name="Hong X.N."/>
            <person name="Fan G.Y."/>
            <person name="Tong Y."/>
            <person name="Zhang D."/>
            <person name="Mao C.L."/>
            <person name="Liu Y.L."/>
            <person name="Hao S.J."/>
            <person name="Liu W.Q."/>
            <person name="Lv M.Q."/>
            <person name="Zhang H.B."/>
            <person name="Liu Y."/>
            <person name="Hu-Tang G.R."/>
            <person name="Wang J.P."/>
            <person name="Wang J.H."/>
            <person name="Sun Y.H."/>
            <person name="Ni S.B."/>
            <person name="Chen W.B."/>
            <person name="Zhang X.C."/>
            <person name="Jiao Y.N."/>
            <person name="Eichler E.E."/>
            <person name="Li G.H."/>
            <person name="Liu X."/>
            <person name="Gao L.Z."/>
        </authorList>
    </citation>
    <scope>NUCLEOTIDE SEQUENCE [LARGE SCALE GENOMIC DNA]</scope>
    <source>
        <strain evidence="3">cv. GT1</strain>
        <tissue evidence="2">Leaf</tissue>
    </source>
</reference>
<gene>
    <name evidence="2" type="ORF">GH714_007429</name>
</gene>
<organism evidence="2 3">
    <name type="scientific">Hevea brasiliensis</name>
    <name type="common">Para rubber tree</name>
    <name type="synonym">Siphonia brasiliensis</name>
    <dbReference type="NCBI Taxonomy" id="3981"/>
    <lineage>
        <taxon>Eukaryota</taxon>
        <taxon>Viridiplantae</taxon>
        <taxon>Streptophyta</taxon>
        <taxon>Embryophyta</taxon>
        <taxon>Tracheophyta</taxon>
        <taxon>Spermatophyta</taxon>
        <taxon>Magnoliopsida</taxon>
        <taxon>eudicotyledons</taxon>
        <taxon>Gunneridae</taxon>
        <taxon>Pentapetalae</taxon>
        <taxon>rosids</taxon>
        <taxon>fabids</taxon>
        <taxon>Malpighiales</taxon>
        <taxon>Euphorbiaceae</taxon>
        <taxon>Crotonoideae</taxon>
        <taxon>Micrandreae</taxon>
        <taxon>Hevea</taxon>
    </lineage>
</organism>
<accession>A0A6A6KPV5</accession>
<keyword evidence="3" id="KW-1185">Reference proteome</keyword>
<protein>
    <submittedName>
        <fullName evidence="2">Uncharacterized protein</fullName>
    </submittedName>
</protein>
<evidence type="ECO:0000313" key="2">
    <source>
        <dbReference type="EMBL" id="KAF2290275.1"/>
    </source>
</evidence>
<evidence type="ECO:0000313" key="3">
    <source>
        <dbReference type="Proteomes" id="UP000467840"/>
    </source>
</evidence>
<sequence>MVQIQLNSRGFRVMHVCGSLNVEGDSNVQPSVKVDEGANLIESIDLESLNEESNESKEDNKDDSKNDLDVEAIEGNEIDEKLRAVRENVRAYKRSK</sequence>
<feature type="compositionally biased region" description="Acidic residues" evidence="1">
    <location>
        <begin position="44"/>
        <end position="53"/>
    </location>
</feature>
<proteinExistence type="predicted"/>
<comment type="caution">
    <text evidence="2">The sequence shown here is derived from an EMBL/GenBank/DDBJ whole genome shotgun (WGS) entry which is preliminary data.</text>
</comment>
<dbReference type="AlphaFoldDB" id="A0A6A6KPV5"/>
<feature type="region of interest" description="Disordered" evidence="1">
    <location>
        <begin position="44"/>
        <end position="72"/>
    </location>
</feature>
<feature type="compositionally biased region" description="Basic and acidic residues" evidence="1">
    <location>
        <begin position="54"/>
        <end position="68"/>
    </location>
</feature>
<evidence type="ECO:0000256" key="1">
    <source>
        <dbReference type="SAM" id="MobiDB-lite"/>
    </source>
</evidence>
<dbReference type="EMBL" id="JAAGAX010000015">
    <property type="protein sequence ID" value="KAF2290275.1"/>
    <property type="molecule type" value="Genomic_DNA"/>
</dbReference>